<comment type="similarity">
    <text evidence="2 4">Belongs to the AB hydrolase superfamily. Lipase family.</text>
</comment>
<keyword evidence="7" id="KW-1185">Reference proteome</keyword>
<comment type="subcellular location">
    <subcellularLocation>
        <location evidence="1">Secreted</location>
    </subcellularLocation>
</comment>
<dbReference type="GO" id="GO:0005615">
    <property type="term" value="C:extracellular space"/>
    <property type="evidence" value="ECO:0007669"/>
    <property type="project" value="TreeGrafter"/>
</dbReference>
<dbReference type="InterPro" id="IPR000734">
    <property type="entry name" value="TAG_lipase"/>
</dbReference>
<dbReference type="GO" id="GO:0016042">
    <property type="term" value="P:lipid catabolic process"/>
    <property type="evidence" value="ECO:0007669"/>
    <property type="project" value="TreeGrafter"/>
</dbReference>
<organism evidence="6 7">
    <name type="scientific">Cervus elaphus hippelaphus</name>
    <name type="common">European red deer</name>
    <dbReference type="NCBI Taxonomy" id="46360"/>
    <lineage>
        <taxon>Eukaryota</taxon>
        <taxon>Metazoa</taxon>
        <taxon>Chordata</taxon>
        <taxon>Craniata</taxon>
        <taxon>Vertebrata</taxon>
        <taxon>Euteleostomi</taxon>
        <taxon>Mammalia</taxon>
        <taxon>Eutheria</taxon>
        <taxon>Laurasiatheria</taxon>
        <taxon>Artiodactyla</taxon>
        <taxon>Ruminantia</taxon>
        <taxon>Pecora</taxon>
        <taxon>Cervidae</taxon>
        <taxon>Cervinae</taxon>
        <taxon>Cervus</taxon>
    </lineage>
</organism>
<feature type="domain" description="Lipase" evidence="5">
    <location>
        <begin position="1"/>
        <end position="35"/>
    </location>
</feature>
<dbReference type="Gene3D" id="3.40.50.1820">
    <property type="entry name" value="alpha/beta hydrolase"/>
    <property type="match status" value="1"/>
</dbReference>
<dbReference type="InterPro" id="IPR013818">
    <property type="entry name" value="Lipase"/>
</dbReference>
<dbReference type="Proteomes" id="UP000242450">
    <property type="component" value="Chromosome 31"/>
</dbReference>
<dbReference type="SUPFAM" id="SSF53474">
    <property type="entry name" value="alpha/beta-Hydrolases"/>
    <property type="match status" value="1"/>
</dbReference>
<evidence type="ECO:0000259" key="5">
    <source>
        <dbReference type="Pfam" id="PF00151"/>
    </source>
</evidence>
<reference evidence="6 7" key="1">
    <citation type="journal article" date="2018" name="Mol. Genet. Genomics">
        <title>The red deer Cervus elaphus genome CerEla1.0: sequencing, annotating, genes, and chromosomes.</title>
        <authorList>
            <person name="Bana N.A."/>
            <person name="Nyiri A."/>
            <person name="Nagy J."/>
            <person name="Frank K."/>
            <person name="Nagy T."/>
            <person name="Steger V."/>
            <person name="Schiller M."/>
            <person name="Lakatos P."/>
            <person name="Sugar L."/>
            <person name="Horn P."/>
            <person name="Barta E."/>
            <person name="Orosz L."/>
        </authorList>
    </citation>
    <scope>NUCLEOTIDE SEQUENCE [LARGE SCALE GENOMIC DNA]</scope>
    <source>
        <strain evidence="6">Hungarian</strain>
    </source>
</reference>
<dbReference type="GO" id="GO:0004620">
    <property type="term" value="F:phospholipase activity"/>
    <property type="evidence" value="ECO:0007669"/>
    <property type="project" value="TreeGrafter"/>
</dbReference>
<dbReference type="PANTHER" id="PTHR11610">
    <property type="entry name" value="LIPASE"/>
    <property type="match status" value="1"/>
</dbReference>
<feature type="non-terminal residue" evidence="6">
    <location>
        <position position="151"/>
    </location>
</feature>
<dbReference type="PANTHER" id="PTHR11610:SF103">
    <property type="entry name" value="LIPASE MEMBER I"/>
    <property type="match status" value="1"/>
</dbReference>
<accession>A0A212C3E0</accession>
<comment type="caution">
    <text evidence="6">The sequence shown here is derived from an EMBL/GenBank/DDBJ whole genome shotgun (WGS) entry which is preliminary data.</text>
</comment>
<feature type="non-terminal residue" evidence="6">
    <location>
        <position position="1"/>
    </location>
</feature>
<keyword evidence="3" id="KW-0964">Secreted</keyword>
<evidence type="ECO:0000256" key="4">
    <source>
        <dbReference type="RuleBase" id="RU004262"/>
    </source>
</evidence>
<dbReference type="Pfam" id="PF00151">
    <property type="entry name" value="Lipase"/>
    <property type="match status" value="1"/>
</dbReference>
<protein>
    <submittedName>
        <fullName evidence="6">LIPI</fullName>
    </submittedName>
</protein>
<evidence type="ECO:0000313" key="6">
    <source>
        <dbReference type="EMBL" id="OWK00528.1"/>
    </source>
</evidence>
<dbReference type="OrthoDB" id="199913at2759"/>
<gene>
    <name evidence="6" type="ORF">Celaphus_00019487</name>
</gene>
<sequence>LDPAGPQFSGKPANGRLDYTDANFVDVIHTDTNDYKTGLCADCADFKEKSCPKLAYYFVLSIVVLDENMKDGYVTFKLLNQLGIVEEPRLYERHKIFYKLQEFKILGQFLNDVANISSIGLAYFQSSNQQCSTCKYTIRLLKLKSLTYPER</sequence>
<name>A0A212C3E0_CEREH</name>
<proteinExistence type="inferred from homology"/>
<dbReference type="InterPro" id="IPR029058">
    <property type="entry name" value="AB_hydrolase_fold"/>
</dbReference>
<dbReference type="AlphaFoldDB" id="A0A212C3E0"/>
<dbReference type="EMBL" id="MKHE01000031">
    <property type="protein sequence ID" value="OWK00528.1"/>
    <property type="molecule type" value="Genomic_DNA"/>
</dbReference>
<evidence type="ECO:0000256" key="3">
    <source>
        <dbReference type="ARBA" id="ARBA00022525"/>
    </source>
</evidence>
<evidence type="ECO:0000313" key="7">
    <source>
        <dbReference type="Proteomes" id="UP000242450"/>
    </source>
</evidence>
<evidence type="ECO:0000256" key="2">
    <source>
        <dbReference type="ARBA" id="ARBA00010701"/>
    </source>
</evidence>
<evidence type="ECO:0000256" key="1">
    <source>
        <dbReference type="ARBA" id="ARBA00004613"/>
    </source>
</evidence>